<name>A0ABU1MXH7_9CAUL</name>
<evidence type="ECO:0000256" key="1">
    <source>
        <dbReference type="SAM" id="Phobius"/>
    </source>
</evidence>
<protein>
    <submittedName>
        <fullName evidence="3">Glycosyltransferase involved in cell wall biosynthesis</fullName>
    </submittedName>
</protein>
<keyword evidence="4" id="KW-1185">Reference proteome</keyword>
<feature type="transmembrane region" description="Helical" evidence="1">
    <location>
        <begin position="249"/>
        <end position="266"/>
    </location>
</feature>
<dbReference type="EMBL" id="JAVDRL010000004">
    <property type="protein sequence ID" value="MDR6530803.1"/>
    <property type="molecule type" value="Genomic_DNA"/>
</dbReference>
<feature type="transmembrane region" description="Helical" evidence="1">
    <location>
        <begin position="295"/>
        <end position="315"/>
    </location>
</feature>
<organism evidence="3 4">
    <name type="scientific">Caulobacter rhizosphaerae</name>
    <dbReference type="NCBI Taxonomy" id="2010972"/>
    <lineage>
        <taxon>Bacteria</taxon>
        <taxon>Pseudomonadati</taxon>
        <taxon>Pseudomonadota</taxon>
        <taxon>Alphaproteobacteria</taxon>
        <taxon>Caulobacterales</taxon>
        <taxon>Caulobacteraceae</taxon>
        <taxon>Caulobacter</taxon>
    </lineage>
</organism>
<comment type="caution">
    <text evidence="3">The sequence shown here is derived from an EMBL/GenBank/DDBJ whole genome shotgun (WGS) entry which is preliminary data.</text>
</comment>
<evidence type="ECO:0000313" key="3">
    <source>
        <dbReference type="EMBL" id="MDR6530803.1"/>
    </source>
</evidence>
<dbReference type="PANTHER" id="PTHR43685:SF2">
    <property type="entry name" value="GLYCOSYLTRANSFERASE 2-LIKE DOMAIN-CONTAINING PROTEIN"/>
    <property type="match status" value="1"/>
</dbReference>
<proteinExistence type="predicted"/>
<sequence length="338" mass="36537">MKLTIGVKALNEERRIAEALTSALRAAEPFGGEVVLADSGSTDRTLEIAAALPVRIVQLADPSERSCGAGAQLAFQQADGDYFYLLDGDMVLDPGFLPAAIAHLEANPELAAVGGLVREMNVKGHDFQIRASAVNNDRNWRPGLVDRLDCGGLYRVAAVRQVGHFADRNLHAFEEFELAARLSAQGWKLARIGHPAVDHYGHQTEGYRMLWRRLKSGYAGAAGEVLRGALGRPHLPLVLRRLGHIRNSLAVMAWWALLIACLVVPVPLSLRAAAFALLLLAPLALLSWRRGSPSLGLYSLVAWNVGAWSLITGFFRPRVAPARALDAVTLATPAGRDD</sequence>
<evidence type="ECO:0000259" key="2">
    <source>
        <dbReference type="Pfam" id="PF00535"/>
    </source>
</evidence>
<dbReference type="Proteomes" id="UP001262754">
    <property type="component" value="Unassembled WGS sequence"/>
</dbReference>
<feature type="domain" description="Glycosyltransferase 2-like" evidence="2">
    <location>
        <begin position="5"/>
        <end position="162"/>
    </location>
</feature>
<dbReference type="PANTHER" id="PTHR43685">
    <property type="entry name" value="GLYCOSYLTRANSFERASE"/>
    <property type="match status" value="1"/>
</dbReference>
<keyword evidence="1" id="KW-0812">Transmembrane</keyword>
<dbReference type="CDD" id="cd00761">
    <property type="entry name" value="Glyco_tranf_GTA_type"/>
    <property type="match status" value="1"/>
</dbReference>
<dbReference type="InterPro" id="IPR001173">
    <property type="entry name" value="Glyco_trans_2-like"/>
</dbReference>
<dbReference type="Gene3D" id="3.90.550.10">
    <property type="entry name" value="Spore Coat Polysaccharide Biosynthesis Protein SpsA, Chain A"/>
    <property type="match status" value="1"/>
</dbReference>
<evidence type="ECO:0000313" key="4">
    <source>
        <dbReference type="Proteomes" id="UP001262754"/>
    </source>
</evidence>
<reference evidence="3 4" key="1">
    <citation type="submission" date="2023-07" db="EMBL/GenBank/DDBJ databases">
        <title>Sorghum-associated microbial communities from plants grown in Nebraska, USA.</title>
        <authorList>
            <person name="Schachtman D."/>
        </authorList>
    </citation>
    <scope>NUCLEOTIDE SEQUENCE [LARGE SCALE GENOMIC DNA]</scope>
    <source>
        <strain evidence="3 4">DS2154</strain>
    </source>
</reference>
<gene>
    <name evidence="3" type="ORF">J2800_001542</name>
</gene>
<dbReference type="SUPFAM" id="SSF53448">
    <property type="entry name" value="Nucleotide-diphospho-sugar transferases"/>
    <property type="match status" value="1"/>
</dbReference>
<dbReference type="InterPro" id="IPR029044">
    <property type="entry name" value="Nucleotide-diphossugar_trans"/>
</dbReference>
<dbReference type="InterPro" id="IPR050834">
    <property type="entry name" value="Glycosyltransf_2"/>
</dbReference>
<keyword evidence="1" id="KW-1133">Transmembrane helix</keyword>
<dbReference type="Pfam" id="PF00535">
    <property type="entry name" value="Glycos_transf_2"/>
    <property type="match status" value="1"/>
</dbReference>
<dbReference type="RefSeq" id="WP_310030516.1">
    <property type="nucleotide sequence ID" value="NZ_JAVDRL010000004.1"/>
</dbReference>
<accession>A0ABU1MXH7</accession>
<keyword evidence="1" id="KW-0472">Membrane</keyword>